<comment type="caution">
    <text evidence="1">The sequence shown here is derived from an EMBL/GenBank/DDBJ whole genome shotgun (WGS) entry which is preliminary data.</text>
</comment>
<reference evidence="1 2" key="1">
    <citation type="submission" date="2023-08" db="EMBL/GenBank/DDBJ databases">
        <authorList>
            <person name="Girao M."/>
            <person name="Carvalho M.F."/>
        </authorList>
    </citation>
    <scope>NUCLEOTIDE SEQUENCE [LARGE SCALE GENOMIC DNA]</scope>
    <source>
        <strain evidence="1 2">CT-R113</strain>
    </source>
</reference>
<evidence type="ECO:0000313" key="1">
    <source>
        <dbReference type="EMBL" id="MEE2038951.1"/>
    </source>
</evidence>
<proteinExistence type="predicted"/>
<organism evidence="1 2">
    <name type="scientific">Nocardiopsis codii</name>
    <dbReference type="NCBI Taxonomy" id="3065942"/>
    <lineage>
        <taxon>Bacteria</taxon>
        <taxon>Bacillati</taxon>
        <taxon>Actinomycetota</taxon>
        <taxon>Actinomycetes</taxon>
        <taxon>Streptosporangiales</taxon>
        <taxon>Nocardiopsidaceae</taxon>
        <taxon>Nocardiopsis</taxon>
    </lineage>
</organism>
<dbReference type="EMBL" id="JAUZMY010000016">
    <property type="protein sequence ID" value="MEE2038951.1"/>
    <property type="molecule type" value="Genomic_DNA"/>
</dbReference>
<name>A0ABU7K9M5_9ACTN</name>
<accession>A0ABU7K9M5</accession>
<protein>
    <submittedName>
        <fullName evidence="1">Uncharacterized protein</fullName>
    </submittedName>
</protein>
<dbReference type="RefSeq" id="WP_330092722.1">
    <property type="nucleotide sequence ID" value="NZ_JAUZMY010000016.1"/>
</dbReference>
<evidence type="ECO:0000313" key="2">
    <source>
        <dbReference type="Proteomes" id="UP001356095"/>
    </source>
</evidence>
<gene>
    <name evidence="1" type="ORF">Q8791_17170</name>
</gene>
<sequence length="85" mass="9186">MRPYTEHAERLAPEVMRARARAAADAAAGLAKLVEISARQEVAAAQVRLNAAQGRLDAARAEVTTVGLAHLRTAVRQWCNLRSLP</sequence>
<dbReference type="Proteomes" id="UP001356095">
    <property type="component" value="Unassembled WGS sequence"/>
</dbReference>
<keyword evidence="2" id="KW-1185">Reference proteome</keyword>